<dbReference type="EMBL" id="ML213513">
    <property type="protein sequence ID" value="TFK50354.1"/>
    <property type="molecule type" value="Genomic_DNA"/>
</dbReference>
<dbReference type="InterPro" id="IPR045339">
    <property type="entry name" value="DUF6534"/>
</dbReference>
<feature type="transmembrane region" description="Helical" evidence="1">
    <location>
        <begin position="35"/>
        <end position="57"/>
    </location>
</feature>
<name>A0A5C3MYG0_9AGAM</name>
<evidence type="ECO:0000256" key="1">
    <source>
        <dbReference type="SAM" id="Phobius"/>
    </source>
</evidence>
<dbReference type="OrthoDB" id="3223377at2759"/>
<feature type="transmembrane region" description="Helical" evidence="1">
    <location>
        <begin position="195"/>
        <end position="217"/>
    </location>
</feature>
<organism evidence="3 4">
    <name type="scientific">Heliocybe sulcata</name>
    <dbReference type="NCBI Taxonomy" id="5364"/>
    <lineage>
        <taxon>Eukaryota</taxon>
        <taxon>Fungi</taxon>
        <taxon>Dikarya</taxon>
        <taxon>Basidiomycota</taxon>
        <taxon>Agaricomycotina</taxon>
        <taxon>Agaricomycetes</taxon>
        <taxon>Gloeophyllales</taxon>
        <taxon>Gloeophyllaceae</taxon>
        <taxon>Heliocybe</taxon>
    </lineage>
</organism>
<accession>A0A5C3MYG0</accession>
<keyword evidence="1" id="KW-0812">Transmembrane</keyword>
<dbReference type="PANTHER" id="PTHR40465:SF1">
    <property type="entry name" value="DUF6534 DOMAIN-CONTAINING PROTEIN"/>
    <property type="match status" value="1"/>
</dbReference>
<dbReference type="Pfam" id="PF20152">
    <property type="entry name" value="DUF6534"/>
    <property type="match status" value="1"/>
</dbReference>
<proteinExistence type="predicted"/>
<keyword evidence="4" id="KW-1185">Reference proteome</keyword>
<dbReference type="STRING" id="5364.A0A5C3MYG0"/>
<gene>
    <name evidence="3" type="ORF">OE88DRAFT_243954</name>
</gene>
<evidence type="ECO:0000259" key="2">
    <source>
        <dbReference type="Pfam" id="PF20152"/>
    </source>
</evidence>
<protein>
    <recommendedName>
        <fullName evidence="2">DUF6534 domain-containing protein</fullName>
    </recommendedName>
</protein>
<dbReference type="AlphaFoldDB" id="A0A5C3MYG0"/>
<dbReference type="Proteomes" id="UP000305948">
    <property type="component" value="Unassembled WGS sequence"/>
</dbReference>
<feature type="transmembrane region" description="Helical" evidence="1">
    <location>
        <begin position="168"/>
        <end position="189"/>
    </location>
</feature>
<feature type="transmembrane region" description="Helical" evidence="1">
    <location>
        <begin position="126"/>
        <end position="147"/>
    </location>
</feature>
<evidence type="ECO:0000313" key="3">
    <source>
        <dbReference type="EMBL" id="TFK50354.1"/>
    </source>
</evidence>
<keyword evidence="1" id="KW-0472">Membrane</keyword>
<reference evidence="3 4" key="1">
    <citation type="journal article" date="2019" name="Nat. Ecol. Evol.">
        <title>Megaphylogeny resolves global patterns of mushroom evolution.</title>
        <authorList>
            <person name="Varga T."/>
            <person name="Krizsan K."/>
            <person name="Foldi C."/>
            <person name="Dima B."/>
            <person name="Sanchez-Garcia M."/>
            <person name="Sanchez-Ramirez S."/>
            <person name="Szollosi G.J."/>
            <person name="Szarkandi J.G."/>
            <person name="Papp V."/>
            <person name="Albert L."/>
            <person name="Andreopoulos W."/>
            <person name="Angelini C."/>
            <person name="Antonin V."/>
            <person name="Barry K.W."/>
            <person name="Bougher N.L."/>
            <person name="Buchanan P."/>
            <person name="Buyck B."/>
            <person name="Bense V."/>
            <person name="Catcheside P."/>
            <person name="Chovatia M."/>
            <person name="Cooper J."/>
            <person name="Damon W."/>
            <person name="Desjardin D."/>
            <person name="Finy P."/>
            <person name="Geml J."/>
            <person name="Haridas S."/>
            <person name="Hughes K."/>
            <person name="Justo A."/>
            <person name="Karasinski D."/>
            <person name="Kautmanova I."/>
            <person name="Kiss B."/>
            <person name="Kocsube S."/>
            <person name="Kotiranta H."/>
            <person name="LaButti K.M."/>
            <person name="Lechner B.E."/>
            <person name="Liimatainen K."/>
            <person name="Lipzen A."/>
            <person name="Lukacs Z."/>
            <person name="Mihaltcheva S."/>
            <person name="Morgado L.N."/>
            <person name="Niskanen T."/>
            <person name="Noordeloos M.E."/>
            <person name="Ohm R.A."/>
            <person name="Ortiz-Santana B."/>
            <person name="Ovrebo C."/>
            <person name="Racz N."/>
            <person name="Riley R."/>
            <person name="Savchenko A."/>
            <person name="Shiryaev A."/>
            <person name="Soop K."/>
            <person name="Spirin V."/>
            <person name="Szebenyi C."/>
            <person name="Tomsovsky M."/>
            <person name="Tulloss R.E."/>
            <person name="Uehling J."/>
            <person name="Grigoriev I.V."/>
            <person name="Vagvolgyi C."/>
            <person name="Papp T."/>
            <person name="Martin F.M."/>
            <person name="Miettinen O."/>
            <person name="Hibbett D.S."/>
            <person name="Nagy L.G."/>
        </authorList>
    </citation>
    <scope>NUCLEOTIDE SEQUENCE [LARGE SCALE GENOMIC DNA]</scope>
    <source>
        <strain evidence="3 4">OMC1185</strain>
    </source>
</reference>
<dbReference type="PANTHER" id="PTHR40465">
    <property type="entry name" value="CHROMOSOME 1, WHOLE GENOME SHOTGUN SEQUENCE"/>
    <property type="match status" value="1"/>
</dbReference>
<feature type="transmembrane region" description="Helical" evidence="1">
    <location>
        <begin position="86"/>
        <end position="106"/>
    </location>
</feature>
<feature type="domain" description="DUF6534" evidence="2">
    <location>
        <begin position="131"/>
        <end position="219"/>
    </location>
</feature>
<evidence type="ECO:0000313" key="4">
    <source>
        <dbReference type="Proteomes" id="UP000305948"/>
    </source>
</evidence>
<feature type="transmembrane region" description="Helical" evidence="1">
    <location>
        <begin position="6"/>
        <end position="23"/>
    </location>
</feature>
<keyword evidence="1" id="KW-1133">Transmembrane helix</keyword>
<sequence>MGCLLAYLLQGVLIVQICIYLNHPSYSNDVLPLKGTVWLVCAMELACTVFVTAAAWVYLVPNSIVALVVQLFFCCRMFLLNRDGLVPGFIGIAACVPVAMAVVAGIEGYKLPDVAMEYRIMPYIVTTYGGSALCDIMIAVNNIRLLYTIKKGTLFPDTQSLLMRNIKICMHTGIVTACFSIVHVATFLAMPSRTLHWVFLFIAAKIYSNTLLAVLNARRKSAHCEYKTTPSILFGLPVDDLRGAPIDVGA</sequence>